<dbReference type="EMBL" id="JALJXV010000008">
    <property type="protein sequence ID" value="MCP1676092.1"/>
    <property type="molecule type" value="Genomic_DNA"/>
</dbReference>
<dbReference type="Pfam" id="PF16036">
    <property type="entry name" value="Chalcone_3"/>
    <property type="match status" value="1"/>
</dbReference>
<dbReference type="InterPro" id="IPR036298">
    <property type="entry name" value="Chalcone_isomerase_sf"/>
</dbReference>
<accession>A0AAE3G956</accession>
<sequence length="186" mass="20253">MWKWIAGLALVLSVGVAHADTSIRGVNLADTVEVDGQTLHLNGAELRSRFMVRVYVGALYLPERTGDAATALDMDGAKRVHLHMLRAVDRGTMVEALEDGLAANHDRAELRGMRQQSQGFRELFPDLANGDRVDIDFIPGQGTRVAVNDAERGIVEGDAFARAVLTIWLGDSPADARVKRGMLGDY</sequence>
<organism evidence="3 4">
    <name type="scientific">Natronocella acetinitrilica</name>
    <dbReference type="NCBI Taxonomy" id="414046"/>
    <lineage>
        <taxon>Bacteria</taxon>
        <taxon>Pseudomonadati</taxon>
        <taxon>Pseudomonadota</taxon>
        <taxon>Gammaproteobacteria</taxon>
        <taxon>Chromatiales</taxon>
        <taxon>Ectothiorhodospiraceae</taxon>
        <taxon>Natronocella</taxon>
    </lineage>
</organism>
<feature type="chain" id="PRO_5041925238" description="Chalcone isomerase domain-containing protein" evidence="1">
    <location>
        <begin position="20"/>
        <end position="186"/>
    </location>
</feature>
<dbReference type="Gene3D" id="3.50.70.10">
    <property type="match status" value="1"/>
</dbReference>
<dbReference type="SUPFAM" id="SSF54626">
    <property type="entry name" value="Chalcone isomerase"/>
    <property type="match status" value="1"/>
</dbReference>
<dbReference type="RefSeq" id="WP_253480795.1">
    <property type="nucleotide sequence ID" value="NZ_JALJXV010000008.1"/>
</dbReference>
<gene>
    <name evidence="3" type="ORF">J2T57_003251</name>
</gene>
<evidence type="ECO:0000313" key="4">
    <source>
        <dbReference type="Proteomes" id="UP001205843"/>
    </source>
</evidence>
<keyword evidence="1" id="KW-0732">Signal</keyword>
<dbReference type="InterPro" id="IPR016087">
    <property type="entry name" value="Chalcone_isomerase"/>
</dbReference>
<feature type="signal peptide" evidence="1">
    <location>
        <begin position="1"/>
        <end position="19"/>
    </location>
</feature>
<dbReference type="InterPro" id="IPR016088">
    <property type="entry name" value="Chalcone_isomerase_3-sand"/>
</dbReference>
<dbReference type="AlphaFoldDB" id="A0AAE3G956"/>
<evidence type="ECO:0000256" key="1">
    <source>
        <dbReference type="SAM" id="SignalP"/>
    </source>
</evidence>
<evidence type="ECO:0000313" key="3">
    <source>
        <dbReference type="EMBL" id="MCP1676092.1"/>
    </source>
</evidence>
<proteinExistence type="predicted"/>
<keyword evidence="4" id="KW-1185">Reference proteome</keyword>
<feature type="domain" description="Chalcone isomerase" evidence="2">
    <location>
        <begin position="22"/>
        <end position="184"/>
    </location>
</feature>
<evidence type="ECO:0000259" key="2">
    <source>
        <dbReference type="Pfam" id="PF16036"/>
    </source>
</evidence>
<dbReference type="GO" id="GO:0016872">
    <property type="term" value="F:intramolecular lyase activity"/>
    <property type="evidence" value="ECO:0007669"/>
    <property type="project" value="InterPro"/>
</dbReference>
<comment type="caution">
    <text evidence="3">The sequence shown here is derived from an EMBL/GenBank/DDBJ whole genome shotgun (WGS) entry which is preliminary data.</text>
</comment>
<name>A0AAE3G956_9GAMM</name>
<protein>
    <recommendedName>
        <fullName evidence="2">Chalcone isomerase domain-containing protein</fullName>
    </recommendedName>
</protein>
<dbReference type="Proteomes" id="UP001205843">
    <property type="component" value="Unassembled WGS sequence"/>
</dbReference>
<reference evidence="3" key="1">
    <citation type="submission" date="2022-03" db="EMBL/GenBank/DDBJ databases">
        <title>Genomic Encyclopedia of Type Strains, Phase III (KMG-III): the genomes of soil and plant-associated and newly described type strains.</title>
        <authorList>
            <person name="Whitman W."/>
        </authorList>
    </citation>
    <scope>NUCLEOTIDE SEQUENCE</scope>
    <source>
        <strain evidence="3">ANL 6-2</strain>
    </source>
</reference>